<name>A0A6G1QC32_CHAAH</name>
<reference evidence="2" key="2">
    <citation type="submission" date="2019-02" db="EMBL/GenBank/DDBJ databases">
        <title>Opniocepnalus argus Var Kimnra genome.</title>
        <authorList>
            <person name="Zhou C."/>
            <person name="Xiao S."/>
        </authorList>
    </citation>
    <scope>NUCLEOTIDE SEQUENCE [LARGE SCALE GENOMIC DNA]</scope>
</reference>
<organism evidence="1 2">
    <name type="scientific">Channa argus</name>
    <name type="common">Northern snakehead</name>
    <name type="synonym">Ophicephalus argus</name>
    <dbReference type="NCBI Taxonomy" id="215402"/>
    <lineage>
        <taxon>Eukaryota</taxon>
        <taxon>Metazoa</taxon>
        <taxon>Chordata</taxon>
        <taxon>Craniata</taxon>
        <taxon>Vertebrata</taxon>
        <taxon>Euteleostomi</taxon>
        <taxon>Actinopterygii</taxon>
        <taxon>Neopterygii</taxon>
        <taxon>Teleostei</taxon>
        <taxon>Neoteleostei</taxon>
        <taxon>Acanthomorphata</taxon>
        <taxon>Anabantaria</taxon>
        <taxon>Anabantiformes</taxon>
        <taxon>Channoidei</taxon>
        <taxon>Channidae</taxon>
        <taxon>Channa</taxon>
    </lineage>
</organism>
<sequence>MTNSRLWHPSDPKHVRIISPWLPVGVNVISTHIPTGEISIQTVAWNQSDASLRGLE</sequence>
<dbReference type="EMBL" id="CM015726">
    <property type="protein sequence ID" value="KAF3700102.1"/>
    <property type="molecule type" value="Genomic_DNA"/>
</dbReference>
<reference evidence="1 2" key="1">
    <citation type="submission" date="2019-02" db="EMBL/GenBank/DDBJ databases">
        <title>Opniocepnalus argus genome.</title>
        <authorList>
            <person name="Zhou C."/>
            <person name="Xiao S."/>
        </authorList>
    </citation>
    <scope>NUCLEOTIDE SEQUENCE [LARGE SCALE GENOMIC DNA]</scope>
    <source>
        <strain evidence="1">OARG1902GOOAL</strain>
        <tissue evidence="1">Muscle</tissue>
    </source>
</reference>
<dbReference type="AlphaFoldDB" id="A0A6G1QC32"/>
<keyword evidence="2" id="KW-1185">Reference proteome</keyword>
<gene>
    <name evidence="1" type="ORF">EXN66_Car015789</name>
</gene>
<evidence type="ECO:0000313" key="1">
    <source>
        <dbReference type="EMBL" id="KAF3700102.1"/>
    </source>
</evidence>
<accession>A0A6G1QC32</accession>
<proteinExistence type="predicted"/>
<evidence type="ECO:0000313" key="2">
    <source>
        <dbReference type="Proteomes" id="UP000503349"/>
    </source>
</evidence>
<dbReference type="Proteomes" id="UP000503349">
    <property type="component" value="Chromosome 15"/>
</dbReference>
<protein>
    <submittedName>
        <fullName evidence="1">Uncharacterized protein</fullName>
    </submittedName>
</protein>